<feature type="transmembrane region" description="Helical" evidence="1">
    <location>
        <begin position="58"/>
        <end position="79"/>
    </location>
</feature>
<keyword evidence="1" id="KW-1133">Transmembrane helix</keyword>
<dbReference type="AlphaFoldDB" id="A0ABC9CN46"/>
<feature type="transmembrane region" description="Helical" evidence="1">
    <location>
        <begin position="85"/>
        <end position="106"/>
    </location>
</feature>
<dbReference type="EMBL" id="OZ075113">
    <property type="protein sequence ID" value="CAL5023136.1"/>
    <property type="molecule type" value="Genomic_DNA"/>
</dbReference>
<dbReference type="PANTHER" id="PTHR46610:SF27">
    <property type="entry name" value="PGG DOMAIN-CONTAINING PROTEIN"/>
    <property type="match status" value="1"/>
</dbReference>
<protein>
    <submittedName>
        <fullName evidence="2">Uncharacterized protein</fullName>
    </submittedName>
</protein>
<organism evidence="2 3">
    <name type="scientific">Urochloa decumbens</name>
    <dbReference type="NCBI Taxonomy" id="240449"/>
    <lineage>
        <taxon>Eukaryota</taxon>
        <taxon>Viridiplantae</taxon>
        <taxon>Streptophyta</taxon>
        <taxon>Embryophyta</taxon>
        <taxon>Tracheophyta</taxon>
        <taxon>Spermatophyta</taxon>
        <taxon>Magnoliopsida</taxon>
        <taxon>Liliopsida</taxon>
        <taxon>Poales</taxon>
        <taxon>Poaceae</taxon>
        <taxon>PACMAD clade</taxon>
        <taxon>Panicoideae</taxon>
        <taxon>Panicodae</taxon>
        <taxon>Paniceae</taxon>
        <taxon>Melinidinae</taxon>
        <taxon>Urochloa</taxon>
    </lineage>
</organism>
<proteinExistence type="predicted"/>
<keyword evidence="1" id="KW-0812">Transmembrane</keyword>
<keyword evidence="1" id="KW-0472">Membrane</keyword>
<dbReference type="PANTHER" id="PTHR46610">
    <property type="entry name" value="OS05G0181300 PROTEIN"/>
    <property type="match status" value="1"/>
</dbReference>
<evidence type="ECO:0000256" key="1">
    <source>
        <dbReference type="SAM" id="Phobius"/>
    </source>
</evidence>
<evidence type="ECO:0000313" key="3">
    <source>
        <dbReference type="Proteomes" id="UP001497457"/>
    </source>
</evidence>
<accession>A0ABC9CN46</accession>
<dbReference type="InterPro" id="IPR045501">
    <property type="entry name" value="DUF6490"/>
</dbReference>
<keyword evidence="3" id="KW-1185">Reference proteome</keyword>
<dbReference type="Proteomes" id="UP001497457">
    <property type="component" value="Chromosome 3rd"/>
</dbReference>
<reference evidence="2" key="1">
    <citation type="submission" date="2024-10" db="EMBL/GenBank/DDBJ databases">
        <authorList>
            <person name="Ryan C."/>
        </authorList>
    </citation>
    <scope>NUCLEOTIDE SEQUENCE [LARGE SCALE GENOMIC DNA]</scope>
</reference>
<sequence length="209" mass="22807">MATIQLQLQAANIARLPAAEHYAAAAAPLLLGDEEANNIPNDGARQADSINAAGGSRFSWLPTFLAFLLLTLNSVTAIVRSQGDMTSFVCFSYAILVALFVCLKMYERARAGSAKRKWLKIVVWVLTTLLTFTFSSKVAAVMPVPVAVLVWMMAFATVAGGFFAFFVYQEKNGGSISFEKQEKQGRETEERNAGLVQIQTKFLHADSES</sequence>
<evidence type="ECO:0000313" key="2">
    <source>
        <dbReference type="EMBL" id="CAL5023136.1"/>
    </source>
</evidence>
<name>A0ABC9CN46_9POAL</name>
<gene>
    <name evidence="2" type="ORF">URODEC1_LOCUS76817</name>
</gene>
<dbReference type="Pfam" id="PF20100">
    <property type="entry name" value="DUF6490"/>
    <property type="match status" value="1"/>
</dbReference>
<feature type="transmembrane region" description="Helical" evidence="1">
    <location>
        <begin position="118"/>
        <end position="140"/>
    </location>
</feature>
<feature type="transmembrane region" description="Helical" evidence="1">
    <location>
        <begin position="146"/>
        <end position="168"/>
    </location>
</feature>